<feature type="region of interest" description="Disordered" evidence="1">
    <location>
        <begin position="22"/>
        <end position="69"/>
    </location>
</feature>
<organism evidence="2 3">
    <name type="scientific">Pleuronectes platessa</name>
    <name type="common">European plaice</name>
    <dbReference type="NCBI Taxonomy" id="8262"/>
    <lineage>
        <taxon>Eukaryota</taxon>
        <taxon>Metazoa</taxon>
        <taxon>Chordata</taxon>
        <taxon>Craniata</taxon>
        <taxon>Vertebrata</taxon>
        <taxon>Euteleostomi</taxon>
        <taxon>Actinopterygii</taxon>
        <taxon>Neopterygii</taxon>
        <taxon>Teleostei</taxon>
        <taxon>Neoteleostei</taxon>
        <taxon>Acanthomorphata</taxon>
        <taxon>Carangaria</taxon>
        <taxon>Pleuronectiformes</taxon>
        <taxon>Pleuronectoidei</taxon>
        <taxon>Pleuronectidae</taxon>
        <taxon>Pleuronectes</taxon>
    </lineage>
</organism>
<feature type="compositionally biased region" description="Basic and acidic residues" evidence="1">
    <location>
        <begin position="36"/>
        <end position="53"/>
    </location>
</feature>
<evidence type="ECO:0000313" key="2">
    <source>
        <dbReference type="EMBL" id="CAB1429190.1"/>
    </source>
</evidence>
<evidence type="ECO:0000256" key="1">
    <source>
        <dbReference type="SAM" id="MobiDB-lite"/>
    </source>
</evidence>
<keyword evidence="3" id="KW-1185">Reference proteome</keyword>
<gene>
    <name evidence="2" type="ORF">PLEPLA_LOCUS17165</name>
</gene>
<comment type="caution">
    <text evidence="2">The sequence shown here is derived from an EMBL/GenBank/DDBJ whole genome shotgun (WGS) entry which is preliminary data.</text>
</comment>
<accession>A0A9N7UE48</accession>
<protein>
    <submittedName>
        <fullName evidence="2">Uncharacterized protein</fullName>
    </submittedName>
</protein>
<dbReference type="AlphaFoldDB" id="A0A9N7UE48"/>
<proteinExistence type="predicted"/>
<evidence type="ECO:0000313" key="3">
    <source>
        <dbReference type="Proteomes" id="UP001153269"/>
    </source>
</evidence>
<name>A0A9N7UE48_PLEPL</name>
<dbReference type="Proteomes" id="UP001153269">
    <property type="component" value="Unassembled WGS sequence"/>
</dbReference>
<dbReference type="EMBL" id="CADEAL010001113">
    <property type="protein sequence ID" value="CAB1429190.1"/>
    <property type="molecule type" value="Genomic_DNA"/>
</dbReference>
<sequence length="99" mass="10486">MKSEWQSGPCSNLPSAVGLAAAELRQPMAGSSVETTAERSREQSGGQQERESSARCGCQAGASSTQSQSMELVSKMSAYYLSEGTMERQMDRQVGVASS</sequence>
<reference evidence="2" key="1">
    <citation type="submission" date="2020-03" db="EMBL/GenBank/DDBJ databases">
        <authorList>
            <person name="Weist P."/>
        </authorList>
    </citation>
    <scope>NUCLEOTIDE SEQUENCE</scope>
</reference>